<reference evidence="6" key="1">
    <citation type="journal article" date="2018" name="Int. J. Syst. Evol. Microbiol.">
        <title>Jatrophihabitans telluris sp. nov., isolated from sediment soil of lava forest wetlands and the emended description of the genus Jatrophihabitans.</title>
        <authorList>
            <person name="Lee K.C."/>
            <person name="Suh M.K."/>
            <person name="Eom M.K."/>
            <person name="Kim K.K."/>
            <person name="Kim J.S."/>
            <person name="Kim D.S."/>
            <person name="Ko S.H."/>
            <person name="Shin Y.K."/>
            <person name="Lee J.S."/>
        </authorList>
    </citation>
    <scope>NUCLEOTIDE SEQUENCE</scope>
    <source>
        <strain evidence="6">N237</strain>
    </source>
</reference>
<dbReference type="InterPro" id="IPR029016">
    <property type="entry name" value="GAF-like_dom_sf"/>
</dbReference>
<dbReference type="SUPFAM" id="SSF55781">
    <property type="entry name" value="GAF domain-like"/>
    <property type="match status" value="1"/>
</dbReference>
<keyword evidence="7" id="KW-1185">Reference proteome</keyword>
<evidence type="ECO:0000256" key="3">
    <source>
        <dbReference type="ARBA" id="ARBA00023015"/>
    </source>
</evidence>
<feature type="domain" description="ANTAR" evidence="5">
    <location>
        <begin position="168"/>
        <end position="229"/>
    </location>
</feature>
<reference evidence="6" key="2">
    <citation type="submission" date="2022-05" db="EMBL/GenBank/DDBJ databases">
        <authorList>
            <person name="Kim J.-S."/>
            <person name="Lee K."/>
            <person name="Suh M."/>
            <person name="Eom M."/>
            <person name="Kim J.-S."/>
            <person name="Kim D.-S."/>
            <person name="Ko S.-H."/>
            <person name="Shin Y."/>
            <person name="Lee J.-S."/>
        </authorList>
    </citation>
    <scope>NUCLEOTIDE SEQUENCE</scope>
    <source>
        <strain evidence="6">N237</strain>
    </source>
</reference>
<proteinExistence type="predicted"/>
<dbReference type="PIRSF" id="PIRSF036625">
    <property type="entry name" value="GAF_ANTAR"/>
    <property type="match status" value="1"/>
</dbReference>
<dbReference type="SMART" id="SM01012">
    <property type="entry name" value="ANTAR"/>
    <property type="match status" value="1"/>
</dbReference>
<dbReference type="Proteomes" id="UP001056336">
    <property type="component" value="Chromosome"/>
</dbReference>
<evidence type="ECO:0000313" key="6">
    <source>
        <dbReference type="EMBL" id="UQX89166.1"/>
    </source>
</evidence>
<evidence type="ECO:0000256" key="1">
    <source>
        <dbReference type="ARBA" id="ARBA00022679"/>
    </source>
</evidence>
<dbReference type="Pfam" id="PF03861">
    <property type="entry name" value="ANTAR"/>
    <property type="match status" value="1"/>
</dbReference>
<keyword evidence="4" id="KW-0804">Transcription</keyword>
<organism evidence="6 7">
    <name type="scientific">Jatrophihabitans telluris</name>
    <dbReference type="NCBI Taxonomy" id="2038343"/>
    <lineage>
        <taxon>Bacteria</taxon>
        <taxon>Bacillati</taxon>
        <taxon>Actinomycetota</taxon>
        <taxon>Actinomycetes</taxon>
        <taxon>Jatrophihabitantales</taxon>
        <taxon>Jatrophihabitantaceae</taxon>
        <taxon>Jatrophihabitans</taxon>
    </lineage>
</organism>
<accession>A0ABY4R1L5</accession>
<evidence type="ECO:0000259" key="5">
    <source>
        <dbReference type="PROSITE" id="PS50921"/>
    </source>
</evidence>
<dbReference type="Pfam" id="PF13185">
    <property type="entry name" value="GAF_2"/>
    <property type="match status" value="1"/>
</dbReference>
<evidence type="ECO:0000313" key="7">
    <source>
        <dbReference type="Proteomes" id="UP001056336"/>
    </source>
</evidence>
<dbReference type="InterPro" id="IPR012074">
    <property type="entry name" value="GAF_ANTAR"/>
</dbReference>
<dbReference type="InterPro" id="IPR011006">
    <property type="entry name" value="CheY-like_superfamily"/>
</dbReference>
<dbReference type="SUPFAM" id="SSF52172">
    <property type="entry name" value="CheY-like"/>
    <property type="match status" value="1"/>
</dbReference>
<dbReference type="Gene3D" id="1.10.10.10">
    <property type="entry name" value="Winged helix-like DNA-binding domain superfamily/Winged helix DNA-binding domain"/>
    <property type="match status" value="1"/>
</dbReference>
<dbReference type="InterPro" id="IPR005561">
    <property type="entry name" value="ANTAR"/>
</dbReference>
<keyword evidence="3" id="KW-0805">Transcription regulation</keyword>
<dbReference type="EMBL" id="CP097332">
    <property type="protein sequence ID" value="UQX89166.1"/>
    <property type="molecule type" value="Genomic_DNA"/>
</dbReference>
<protein>
    <submittedName>
        <fullName evidence="6">GAF and ANTAR domain-containing protein</fullName>
    </submittedName>
</protein>
<dbReference type="InterPro" id="IPR036388">
    <property type="entry name" value="WH-like_DNA-bd_sf"/>
</dbReference>
<evidence type="ECO:0000256" key="4">
    <source>
        <dbReference type="ARBA" id="ARBA00023163"/>
    </source>
</evidence>
<dbReference type="PROSITE" id="PS50921">
    <property type="entry name" value="ANTAR"/>
    <property type="match status" value="1"/>
</dbReference>
<dbReference type="Gene3D" id="3.30.450.40">
    <property type="match status" value="1"/>
</dbReference>
<sequence length="244" mass="26537">MTSPEMPGLDLAKTFAEIALDVNSQDGVDNTRARIIDLAQKTLNCRLAVVWHLNPSGSMKVDAASDPELGDRLEMITIKLQQGVAWQCLHDRRTVTCTDLSVETRWPQYCEALLATTPIRSAVGYSLHLDTADLGALVLYADSAGHFTPDMVELGGVFAAHCALALDDAFHSDKASNLAVALATNRRIGMAIGILMGEHKLSEQHAFDVMRTSSQRQHVKLHDVAEGVILTGAMPTWPAKVEHD</sequence>
<keyword evidence="1" id="KW-0808">Transferase</keyword>
<dbReference type="InterPro" id="IPR003018">
    <property type="entry name" value="GAF"/>
</dbReference>
<keyword evidence="2" id="KW-0418">Kinase</keyword>
<evidence type="ECO:0000256" key="2">
    <source>
        <dbReference type="ARBA" id="ARBA00022777"/>
    </source>
</evidence>
<dbReference type="RefSeq" id="WP_249773062.1">
    <property type="nucleotide sequence ID" value="NZ_CP097332.1"/>
</dbReference>
<gene>
    <name evidence="6" type="ORF">M6D93_03970</name>
</gene>
<dbReference type="SMART" id="SM00065">
    <property type="entry name" value="GAF"/>
    <property type="match status" value="1"/>
</dbReference>
<name>A0ABY4R1L5_9ACTN</name>